<dbReference type="GO" id="GO:0020037">
    <property type="term" value="F:heme binding"/>
    <property type="evidence" value="ECO:0007669"/>
    <property type="project" value="InterPro"/>
</dbReference>
<dbReference type="InterPro" id="IPR009056">
    <property type="entry name" value="Cyt_c-like_dom"/>
</dbReference>
<keyword evidence="3" id="KW-0479">Metal-binding</keyword>
<sequence length="345" mass="37318">MSCKNLIKTMSLVLTLTSTAVAAEWQALPNVAPAPKDNPTTEAKVTLGKMLFMDPRFSSTGTVSCNSCHNVMEGGDDSRTFSMGVHGKTGGRNAPTVWNSAFHSVQFWDGRADLLEDQAKGPVTNPVEMGVSKIEQAMDKVRAIPGYKSYFDKAFGEDSMTVVNAAKAVAAFERTLITPNSPYDKYVKGDKNAMNAQQVRGMETFASTGCAACHSGAAFNGPKMEFGQGFYAKFPTFSDNDYVKKYDLATDKGRAEATGKAADTNMFRVATLRNITDTAPYFHNGSVNNLSEAVRIMAKLQLNKTLSEKEVKDIVAFLGALTGEYPEIVMPRLPATSGYSLVADK</sequence>
<evidence type="ECO:0000256" key="3">
    <source>
        <dbReference type="ARBA" id="ARBA00022723"/>
    </source>
</evidence>
<gene>
    <name evidence="9" type="ORF">MNBD_GAMMA05-2235</name>
</gene>
<dbReference type="SUPFAM" id="SSF46626">
    <property type="entry name" value="Cytochrome c"/>
    <property type="match status" value="2"/>
</dbReference>
<dbReference type="PIRSF" id="PIRSF000294">
    <property type="entry name" value="Cytochrome-c_peroxidase"/>
    <property type="match status" value="1"/>
</dbReference>
<keyword evidence="7" id="KW-0408">Iron</keyword>
<keyword evidence="5" id="KW-0574">Periplasm</keyword>
<dbReference type="InterPro" id="IPR036909">
    <property type="entry name" value="Cyt_c-like_dom_sf"/>
</dbReference>
<keyword evidence="2" id="KW-0349">Heme</keyword>
<evidence type="ECO:0000256" key="5">
    <source>
        <dbReference type="ARBA" id="ARBA00022764"/>
    </source>
</evidence>
<dbReference type="InterPro" id="IPR004852">
    <property type="entry name" value="Di-haem_cyt_c_peroxidsae"/>
</dbReference>
<feature type="domain" description="Cytochrome c" evidence="8">
    <location>
        <begin position="43"/>
        <end position="152"/>
    </location>
</feature>
<dbReference type="InterPro" id="IPR026259">
    <property type="entry name" value="MauG/Cytc_peroxidase"/>
</dbReference>
<keyword evidence="9" id="KW-0575">Peroxidase</keyword>
<feature type="domain" description="Cytochrome c" evidence="8">
    <location>
        <begin position="196"/>
        <end position="322"/>
    </location>
</feature>
<dbReference type="PANTHER" id="PTHR30600:SF7">
    <property type="entry name" value="CYTOCHROME C PEROXIDASE-RELATED"/>
    <property type="match status" value="1"/>
</dbReference>
<evidence type="ECO:0000259" key="8">
    <source>
        <dbReference type="PROSITE" id="PS51007"/>
    </source>
</evidence>
<name>A0A3B0WWT3_9ZZZZ</name>
<dbReference type="PANTHER" id="PTHR30600">
    <property type="entry name" value="CYTOCHROME C PEROXIDASE-RELATED"/>
    <property type="match status" value="1"/>
</dbReference>
<dbReference type="GO" id="GO:0042597">
    <property type="term" value="C:periplasmic space"/>
    <property type="evidence" value="ECO:0007669"/>
    <property type="project" value="UniProtKB-SubCell"/>
</dbReference>
<evidence type="ECO:0000256" key="4">
    <source>
        <dbReference type="ARBA" id="ARBA00022729"/>
    </source>
</evidence>
<dbReference type="InterPro" id="IPR051395">
    <property type="entry name" value="Cytochrome_c_Peroxidase/MauG"/>
</dbReference>
<evidence type="ECO:0000313" key="9">
    <source>
        <dbReference type="EMBL" id="VAW55682.1"/>
    </source>
</evidence>
<reference evidence="9" key="1">
    <citation type="submission" date="2018-06" db="EMBL/GenBank/DDBJ databases">
        <authorList>
            <person name="Zhirakovskaya E."/>
        </authorList>
    </citation>
    <scope>NUCLEOTIDE SEQUENCE</scope>
</reference>
<evidence type="ECO:0000256" key="1">
    <source>
        <dbReference type="ARBA" id="ARBA00004418"/>
    </source>
</evidence>
<evidence type="ECO:0000256" key="7">
    <source>
        <dbReference type="ARBA" id="ARBA00023004"/>
    </source>
</evidence>
<keyword evidence="6 9" id="KW-0560">Oxidoreductase</keyword>
<dbReference type="Gene3D" id="1.10.760.10">
    <property type="entry name" value="Cytochrome c-like domain"/>
    <property type="match status" value="2"/>
</dbReference>
<dbReference type="EMBL" id="UOFE01000049">
    <property type="protein sequence ID" value="VAW55682.1"/>
    <property type="molecule type" value="Genomic_DNA"/>
</dbReference>
<organism evidence="9">
    <name type="scientific">hydrothermal vent metagenome</name>
    <dbReference type="NCBI Taxonomy" id="652676"/>
    <lineage>
        <taxon>unclassified sequences</taxon>
        <taxon>metagenomes</taxon>
        <taxon>ecological metagenomes</taxon>
    </lineage>
</organism>
<comment type="subcellular location">
    <subcellularLocation>
        <location evidence="1">Periplasm</location>
    </subcellularLocation>
</comment>
<dbReference type="Pfam" id="PF03150">
    <property type="entry name" value="CCP_MauG"/>
    <property type="match status" value="1"/>
</dbReference>
<proteinExistence type="predicted"/>
<protein>
    <submittedName>
        <fullName evidence="9">Cytochrome c551 peroxidase</fullName>
        <ecNumber evidence="9">1.11.1.5</ecNumber>
    </submittedName>
</protein>
<dbReference type="AlphaFoldDB" id="A0A3B0WWT3"/>
<dbReference type="GO" id="GO:0009055">
    <property type="term" value="F:electron transfer activity"/>
    <property type="evidence" value="ECO:0007669"/>
    <property type="project" value="InterPro"/>
</dbReference>
<accession>A0A3B0WWT3</accession>
<dbReference type="GO" id="GO:0046872">
    <property type="term" value="F:metal ion binding"/>
    <property type="evidence" value="ECO:0007669"/>
    <property type="project" value="UniProtKB-KW"/>
</dbReference>
<keyword evidence="4" id="KW-0732">Signal</keyword>
<dbReference type="PROSITE" id="PS51007">
    <property type="entry name" value="CYTC"/>
    <property type="match status" value="2"/>
</dbReference>
<dbReference type="EC" id="1.11.1.5" evidence="9"/>
<evidence type="ECO:0000256" key="2">
    <source>
        <dbReference type="ARBA" id="ARBA00022617"/>
    </source>
</evidence>
<dbReference type="GO" id="GO:0004130">
    <property type="term" value="F:cytochrome-c peroxidase activity"/>
    <property type="evidence" value="ECO:0007669"/>
    <property type="project" value="UniProtKB-EC"/>
</dbReference>
<evidence type="ECO:0000256" key="6">
    <source>
        <dbReference type="ARBA" id="ARBA00023002"/>
    </source>
</evidence>